<dbReference type="Pfam" id="PF00622">
    <property type="entry name" value="SPRY"/>
    <property type="match status" value="1"/>
</dbReference>
<dbReference type="InterPro" id="IPR006574">
    <property type="entry name" value="PRY"/>
</dbReference>
<keyword evidence="1" id="KW-0479">Metal-binding</keyword>
<feature type="domain" description="B30.2/SPRY" evidence="6">
    <location>
        <begin position="1423"/>
        <end position="1619"/>
    </location>
</feature>
<evidence type="ECO:0000259" key="6">
    <source>
        <dbReference type="PROSITE" id="PS50188"/>
    </source>
</evidence>
<keyword evidence="5" id="KW-0732">Signal</keyword>
<dbReference type="PRINTS" id="PR01407">
    <property type="entry name" value="BUTYPHLNCDUF"/>
</dbReference>
<evidence type="ECO:0000256" key="4">
    <source>
        <dbReference type="SAM" id="Coils"/>
    </source>
</evidence>
<feature type="coiled-coil region" evidence="4">
    <location>
        <begin position="1019"/>
        <end position="1443"/>
    </location>
</feature>
<evidence type="ECO:0000256" key="5">
    <source>
        <dbReference type="SAM" id="SignalP"/>
    </source>
</evidence>
<keyword evidence="4" id="KW-0175">Coiled coil</keyword>
<dbReference type="Gene3D" id="1.10.287.1490">
    <property type="match status" value="1"/>
</dbReference>
<dbReference type="CDD" id="cd13733">
    <property type="entry name" value="SPRY_PRY_C-I_1"/>
    <property type="match status" value="1"/>
</dbReference>
<feature type="coiled-coil region" evidence="4">
    <location>
        <begin position="546"/>
        <end position="665"/>
    </location>
</feature>
<proteinExistence type="predicted"/>
<feature type="coiled-coil region" evidence="4">
    <location>
        <begin position="279"/>
        <end position="313"/>
    </location>
</feature>
<dbReference type="InterPro" id="IPR043136">
    <property type="entry name" value="B30.2/SPRY_sf"/>
</dbReference>
<dbReference type="Proteomes" id="UP001314229">
    <property type="component" value="Unassembled WGS sequence"/>
</dbReference>
<dbReference type="EMBL" id="CAWUFR010000111">
    <property type="protein sequence ID" value="CAK6967882.1"/>
    <property type="molecule type" value="Genomic_DNA"/>
</dbReference>
<dbReference type="InterPro" id="IPR051051">
    <property type="entry name" value="E3_ubiq-ligase_TRIM/RNF"/>
</dbReference>
<evidence type="ECO:0000256" key="1">
    <source>
        <dbReference type="ARBA" id="ARBA00022723"/>
    </source>
</evidence>
<feature type="coiled-coil region" evidence="4">
    <location>
        <begin position="809"/>
        <end position="989"/>
    </location>
</feature>
<dbReference type="PANTHER" id="PTHR25465">
    <property type="entry name" value="B-BOX DOMAIN CONTAINING"/>
    <property type="match status" value="1"/>
</dbReference>
<feature type="coiled-coil region" evidence="4">
    <location>
        <begin position="436"/>
        <end position="513"/>
    </location>
</feature>
<protein>
    <submittedName>
        <fullName evidence="7">Golgin subfamily B member 1</fullName>
    </submittedName>
</protein>
<dbReference type="InterPro" id="IPR003877">
    <property type="entry name" value="SPRY_dom"/>
</dbReference>
<feature type="chain" id="PRO_5043370831" evidence="5">
    <location>
        <begin position="23"/>
        <end position="1624"/>
    </location>
</feature>
<dbReference type="PANTHER" id="PTHR25465:SF49">
    <property type="entry name" value="BLOODTHIRSTY-RELATED GENE FAMILY, MEMBER 1-RELATED"/>
    <property type="match status" value="1"/>
</dbReference>
<dbReference type="InterPro" id="IPR013320">
    <property type="entry name" value="ConA-like_dom_sf"/>
</dbReference>
<feature type="coiled-coil region" evidence="4">
    <location>
        <begin position="350"/>
        <end position="402"/>
    </location>
</feature>
<comment type="caution">
    <text evidence="7">The sequence shown here is derived from an EMBL/GenBank/DDBJ whole genome shotgun (WGS) entry which is preliminary data.</text>
</comment>
<evidence type="ECO:0000256" key="2">
    <source>
        <dbReference type="ARBA" id="ARBA00022771"/>
    </source>
</evidence>
<accession>A0AAV1P7R4</accession>
<dbReference type="GO" id="GO:0008270">
    <property type="term" value="F:zinc ion binding"/>
    <property type="evidence" value="ECO:0007669"/>
    <property type="project" value="UniProtKB-KW"/>
</dbReference>
<evidence type="ECO:0000313" key="7">
    <source>
        <dbReference type="EMBL" id="CAK6967882.1"/>
    </source>
</evidence>
<dbReference type="PROSITE" id="PS50188">
    <property type="entry name" value="B302_SPRY"/>
    <property type="match status" value="1"/>
</dbReference>
<evidence type="ECO:0000313" key="8">
    <source>
        <dbReference type="Proteomes" id="UP001314229"/>
    </source>
</evidence>
<dbReference type="SUPFAM" id="SSF49899">
    <property type="entry name" value="Concanavalin A-like lectins/glucanases"/>
    <property type="match status" value="1"/>
</dbReference>
<dbReference type="SMART" id="SM00449">
    <property type="entry name" value="SPRY"/>
    <property type="match status" value="1"/>
</dbReference>
<organism evidence="7 8">
    <name type="scientific">Scomber scombrus</name>
    <name type="common">Atlantic mackerel</name>
    <name type="synonym">Scomber vernalis</name>
    <dbReference type="NCBI Taxonomy" id="13677"/>
    <lineage>
        <taxon>Eukaryota</taxon>
        <taxon>Metazoa</taxon>
        <taxon>Chordata</taxon>
        <taxon>Craniata</taxon>
        <taxon>Vertebrata</taxon>
        <taxon>Euteleostomi</taxon>
        <taxon>Actinopterygii</taxon>
        <taxon>Neopterygii</taxon>
        <taxon>Teleostei</taxon>
        <taxon>Neoteleostei</taxon>
        <taxon>Acanthomorphata</taxon>
        <taxon>Pelagiaria</taxon>
        <taxon>Scombriformes</taxon>
        <taxon>Scombridae</taxon>
        <taxon>Scomber</taxon>
    </lineage>
</organism>
<evidence type="ECO:0000256" key="3">
    <source>
        <dbReference type="ARBA" id="ARBA00022833"/>
    </source>
</evidence>
<dbReference type="GO" id="GO:0005737">
    <property type="term" value="C:cytoplasm"/>
    <property type="evidence" value="ECO:0007669"/>
    <property type="project" value="UniProtKB-ARBA"/>
</dbReference>
<keyword evidence="2" id="KW-0863">Zinc-finger</keyword>
<dbReference type="InterPro" id="IPR001870">
    <property type="entry name" value="B30.2/SPRY"/>
</dbReference>
<dbReference type="Gene3D" id="2.60.120.920">
    <property type="match status" value="1"/>
</dbReference>
<feature type="signal peptide" evidence="5">
    <location>
        <begin position="1"/>
        <end position="22"/>
    </location>
</feature>
<gene>
    <name evidence="7" type="ORF">FSCOSCO3_A022768</name>
</gene>
<sequence>MAGGSVFVWISLLSCGFRACDSRQVPQDVKTADSHTRNPQLTHIISQNLSDTDETCIAYQVQLYNKMKRLLQTYDSDKFQILNFITLTREVNALRRKIEMPASNSTQSAIDITVLQRQLQEKIDELSVKKAQIVKTLPNAALIFQIVSLQNQIWDLEQAESRRGGEISLQPNQRMLALQGQLDRLISELRGKGDPNSALLELISVHSTITVTQRILTLYIEKSRTNAADYKRQYDQKAELLKKKIIQLSREEHNIELTREILELQSEVSRLWLLVHNAKKATDSRIKELRIILEEKNNQLGNIQKQLEETEFAQAQLILKIISLMKQVRELRDDEQQTSTGRETTLETLLQAKEREYSNALAEINELQKTLRLKTEECSGFEERYEQVKTELDKKIAELNKAGDSKEALILSLIKLKNDLKAIEALISNTDDPDRITELKRQLEQKQEEVILKTAEIEKVFANPRIILTIIELQDDIRDLQKKAANETNGADIKGLQNRLDDLLSQIDDKDDENTKLMLTIMALQIQVEYLQKQLSERHTLQAAQVTELTTELTDKRKELQKYVSELTEKNQTNAELILRITDLQNQLRNLEKEKGDEAQTASSRLATLLNKLNQTEAQCSSYEQELQELQKTLRLKTEECSGLEERYEQVKTELDKKIAELNKAGDSKEALILSLIKLKNDLKAIEALISNTDDPDRITELKRRLEQKQEEVILKTAEIEKVFANPRIILTIIELQDDIRDLQKKAANETNGADIKGLQNRLDDLLSQIDDKDDENTKLMLTIMALQIQVEYLQKQLSERHTLQAAQVTELTTELTDKRKELQKYVSELTEKNQTNAELILRITDLQNQLRNLEKEKGDEAQTASSRLAKLQKTLRLKTEECSGLEERYEPLLNKLNQTEAQCSSYEQELQDLQNDLDDKMKELESKSNSVTSLALQISTLSLQIEELKNQLENTVSKSKIRELETIIENKNKELDKKKEDLRAISAQPHRLLKIIELQTTIEKLSNVAANDSDYFKIQELQDHLNRLIDGIQDENNENTKLTFKILAQQDEIARLKKQEEKQIKAELEKIKELENELDDIRNQIKEKTKMLESSDMRITNLSTQIMELHKKLKPLEDQISDLKDTNAENAAEIQKRLELTKRQLQDSERQLNDADAKNFNLLMEIAGLRAQLKKAQKKPPKVDEKKINELEQQLQTQQRENKILESTNNDLKEEVKELKTCCSDVHTQCEDFQRQLQQSQKDTDRLQQHLQEKDAELEQLRKEKDAELAQLRQEKDAELAQLQKEKDAELEQLRQELEKQARENNKLQQENSDLQRQLRQTDSNADCLLQLQDKDAIIAQFRRELENQTNECDRLQQENCDLTTQLRESHNNADCLLQLQDKDTIIAQLEQDLEKQANEHNQLQLEYSDLENEKKTLSNALEELRNRLDDVEDKTIHTRRVIFNPDTTHPRVVLSADNTEMSTAERELNVPNLPGRFDVALAALGSPGFSSGRQYWEVSVAGRLCYQIGMASESSPRKGALSFRPSTGYWTIVLNKQGSYKAIDKKVVTLRVRTHPITFGILLDYNKGQISFYDAGDRSHLYTFTGQRFSDKIYPFVLYCVEEHDNRTPITLLPPASVDWIN</sequence>
<name>A0AAV1P7R4_SCOSC</name>
<dbReference type="Pfam" id="PF13765">
    <property type="entry name" value="PRY"/>
    <property type="match status" value="1"/>
</dbReference>
<dbReference type="SMART" id="SM00589">
    <property type="entry name" value="PRY"/>
    <property type="match status" value="1"/>
</dbReference>
<reference evidence="7 8" key="1">
    <citation type="submission" date="2024-01" db="EMBL/GenBank/DDBJ databases">
        <authorList>
            <person name="Alioto T."/>
            <person name="Alioto T."/>
            <person name="Gomez Garrido J."/>
        </authorList>
    </citation>
    <scope>NUCLEOTIDE SEQUENCE [LARGE SCALE GENOMIC DNA]</scope>
</reference>
<dbReference type="InterPro" id="IPR003879">
    <property type="entry name" value="Butyrophylin_SPRY"/>
</dbReference>
<keyword evidence="8" id="KW-1185">Reference proteome</keyword>
<keyword evidence="3" id="KW-0862">Zinc</keyword>
<feature type="coiled-coil region" evidence="4">
    <location>
        <begin position="699"/>
        <end position="776"/>
    </location>
</feature>
<dbReference type="FunFam" id="2.60.120.920:FF:000004">
    <property type="entry name" value="Butyrophilin subfamily 1 member A1"/>
    <property type="match status" value="1"/>
</dbReference>